<dbReference type="AlphaFoldDB" id="A0A401VTL3"/>
<feature type="compositionally biased region" description="Polar residues" evidence="4">
    <location>
        <begin position="108"/>
        <end position="117"/>
    </location>
</feature>
<protein>
    <submittedName>
        <fullName evidence="6">Transcriptional regulator</fullName>
    </submittedName>
</protein>
<dbReference type="NCBIfam" id="NF047542">
    <property type="entry name" value="telomere_Tap"/>
    <property type="match status" value="1"/>
</dbReference>
<dbReference type="Pfam" id="PF01381">
    <property type="entry name" value="HTH_3"/>
    <property type="match status" value="1"/>
</dbReference>
<evidence type="ECO:0000256" key="2">
    <source>
        <dbReference type="ARBA" id="ARBA00023125"/>
    </source>
</evidence>
<dbReference type="InterPro" id="IPR052359">
    <property type="entry name" value="HTH-type_reg/antitoxin"/>
</dbReference>
<dbReference type="CDD" id="cd00093">
    <property type="entry name" value="HTH_XRE"/>
    <property type="match status" value="1"/>
</dbReference>
<dbReference type="InterPro" id="IPR010982">
    <property type="entry name" value="Lambda_DNA-bd_dom_sf"/>
</dbReference>
<reference evidence="6 7" key="1">
    <citation type="submission" date="2018-11" db="EMBL/GenBank/DDBJ databases">
        <title>Whole genome sequence of Streptomyces paromomycinus NBRC 15454(T).</title>
        <authorList>
            <person name="Komaki H."/>
            <person name="Tamura T."/>
        </authorList>
    </citation>
    <scope>NUCLEOTIDE SEQUENCE [LARGE SCALE GENOMIC DNA]</scope>
    <source>
        <strain evidence="6 7">NBRC 15454</strain>
    </source>
</reference>
<dbReference type="InterPro" id="IPR001387">
    <property type="entry name" value="Cro/C1-type_HTH"/>
</dbReference>
<evidence type="ECO:0000256" key="1">
    <source>
        <dbReference type="ARBA" id="ARBA00023015"/>
    </source>
</evidence>
<comment type="caution">
    <text evidence="6">The sequence shown here is derived from an EMBL/GenBank/DDBJ whole genome shotgun (WGS) entry which is preliminary data.</text>
</comment>
<keyword evidence="3" id="KW-0804">Transcription</keyword>
<organism evidence="6 7">
    <name type="scientific">Streptomyces paromomycinus</name>
    <name type="common">Streptomyces rimosus subsp. paromomycinus</name>
    <dbReference type="NCBI Taxonomy" id="92743"/>
    <lineage>
        <taxon>Bacteria</taxon>
        <taxon>Bacillati</taxon>
        <taxon>Actinomycetota</taxon>
        <taxon>Actinomycetes</taxon>
        <taxon>Kitasatosporales</taxon>
        <taxon>Streptomycetaceae</taxon>
        <taxon>Streptomyces</taxon>
    </lineage>
</organism>
<keyword evidence="2" id="KW-0238">DNA-binding</keyword>
<feature type="domain" description="HTH cro/C1-type" evidence="5">
    <location>
        <begin position="25"/>
        <end position="59"/>
    </location>
</feature>
<proteinExistence type="predicted"/>
<evidence type="ECO:0000256" key="4">
    <source>
        <dbReference type="SAM" id="MobiDB-lite"/>
    </source>
</evidence>
<dbReference type="SUPFAM" id="SSF47413">
    <property type="entry name" value="lambda repressor-like DNA-binding domains"/>
    <property type="match status" value="1"/>
</dbReference>
<dbReference type="RefSeq" id="WP_125050687.1">
    <property type="nucleotide sequence ID" value="NZ_BHZD01000001.1"/>
</dbReference>
<dbReference type="PANTHER" id="PTHR36511:SF3">
    <property type="entry name" value="ANTITOXIN HIGA-2"/>
    <property type="match status" value="1"/>
</dbReference>
<dbReference type="EMBL" id="BHZD01000001">
    <property type="protein sequence ID" value="GCD40427.1"/>
    <property type="molecule type" value="Genomic_DNA"/>
</dbReference>
<evidence type="ECO:0000313" key="7">
    <source>
        <dbReference type="Proteomes" id="UP000286746"/>
    </source>
</evidence>
<evidence type="ECO:0000256" key="3">
    <source>
        <dbReference type="ARBA" id="ARBA00023163"/>
    </source>
</evidence>
<evidence type="ECO:0000313" key="6">
    <source>
        <dbReference type="EMBL" id="GCD40427.1"/>
    </source>
</evidence>
<sequence length="758" mass="81478">MSELFDAVDALVASRAPLPSAEERKRLRQAHGLTLDDVAGALKVRRATVSAWESAKKPTEPRGPEREAYARLLDRLAELYPAPADTADTGALSGTTAPVQDAAVPDTGTGSSASTEVRTPDPGPAPRAVDTAVFEAPRTSPAPAAAPPVAAPRPVRTAKSSTTSRRPVAKKATVATPLADGSDPRFENGPLAVVDIEEGKALAYCTGGLVLDVPAKSLPALVDWTLKEARLGQPKLSGPGKPADPLLVLTEAALERYGLPVTLAEEERVAGRIPEGHKVIKQLARAQWQLTKRGFGPWARIYRPAQGSERACVQLCIPSWNALDARHWGAAGQLAPAELARLLGTYASRVLTPRGSTAVTGLELMTALHPPTRASEPDADGKRHSEYNPGSLGTEPVDCAPCEAPDGHPLLKDLPRFHVRGPAEKLFEEAYDWARPMTDAECLRRSLVGLDVNMAFAAGANGLTVGLGAPTHVKNPVFDAKLPGSWLVDLSHIDLSRVKVAKDTWAQLDGDLLPSPFTPKGERPEGPAWYTTPTVAYAVELGYDVRPVEAYVRYESGRYLDSWYTRLRDAYLATMADLGVDQNLAPADFLAAMDGYRSRDPQMAIVASAIKATVKGGLGKLRERPRGEGWRPGEPWRALARPTWRPDIRAAVISRTRINLHRKLVKHAAFTGQYPVAILSDCVVYAVDGTGPLDFLPYREGKPLPGGFKLGVNPGLVKHEGTQSTLWGEGVREQFDAPALNLARYIKDGTVTDVDHGE</sequence>
<dbReference type="Proteomes" id="UP000286746">
    <property type="component" value="Unassembled WGS sequence"/>
</dbReference>
<keyword evidence="1" id="KW-0805">Transcription regulation</keyword>
<accession>A0A401VTL3</accession>
<name>A0A401VTL3_STREY</name>
<keyword evidence="7" id="KW-1185">Reference proteome</keyword>
<feature type="region of interest" description="Disordered" evidence="4">
    <location>
        <begin position="84"/>
        <end position="172"/>
    </location>
</feature>
<dbReference type="GO" id="GO:0003677">
    <property type="term" value="F:DNA binding"/>
    <property type="evidence" value="ECO:0007669"/>
    <property type="project" value="UniProtKB-KW"/>
</dbReference>
<evidence type="ECO:0000259" key="5">
    <source>
        <dbReference type="PROSITE" id="PS50943"/>
    </source>
</evidence>
<gene>
    <name evidence="6" type="ORF">GKJPGBOP_00076</name>
</gene>
<dbReference type="Gene3D" id="1.10.260.40">
    <property type="entry name" value="lambda repressor-like DNA-binding domains"/>
    <property type="match status" value="1"/>
</dbReference>
<dbReference type="PANTHER" id="PTHR36511">
    <property type="entry name" value="MERR FAMILY BACTERIAL REGULATORY PROTEIN"/>
    <property type="match status" value="1"/>
</dbReference>
<dbReference type="PROSITE" id="PS50943">
    <property type="entry name" value="HTH_CROC1"/>
    <property type="match status" value="1"/>
</dbReference>